<comment type="caution">
    <text evidence="1">The sequence shown here is derived from an EMBL/GenBank/DDBJ whole genome shotgun (WGS) entry which is preliminary data.</text>
</comment>
<evidence type="ECO:0000313" key="1">
    <source>
        <dbReference type="EMBL" id="POY40407.1"/>
    </source>
</evidence>
<evidence type="ECO:0000313" key="2">
    <source>
        <dbReference type="Proteomes" id="UP000237310"/>
    </source>
</evidence>
<dbReference type="EMBL" id="PQVG01000003">
    <property type="protein sequence ID" value="POY40407.1"/>
    <property type="molecule type" value="Genomic_DNA"/>
</dbReference>
<proteinExistence type="predicted"/>
<dbReference type="AlphaFoldDB" id="A0A2S5ADX2"/>
<dbReference type="OrthoDB" id="1341756at2"/>
<protein>
    <recommendedName>
        <fullName evidence="3">Lipoprotein</fullName>
    </recommendedName>
</protein>
<sequence length="195" mass="22709">MKKVVVLILICLLFGCNKKEDSEVQKPYIISAANIKIQKYSDSLKNSGSKIRVLPLKGFYGECNLIIDRNGDVLYFQNKKVGRICGTEMENDTLPQFLDLQPKDLIKIPKDCIEKFIDENVMTKEKRRQILVVGSQTDTINDQKILSFFYKIKVPTYLIRRTTQEEDTVLSYKKKNAFYYSDSIKWDKTKIKFPD</sequence>
<dbReference type="Proteomes" id="UP000237310">
    <property type="component" value="Unassembled WGS sequence"/>
</dbReference>
<accession>A0A2S5ADX2</accession>
<keyword evidence="2" id="KW-1185">Reference proteome</keyword>
<dbReference type="PROSITE" id="PS51257">
    <property type="entry name" value="PROKAR_LIPOPROTEIN"/>
    <property type="match status" value="1"/>
</dbReference>
<reference evidence="1 2" key="1">
    <citation type="submission" date="2018-01" db="EMBL/GenBank/DDBJ databases">
        <authorList>
            <person name="Gaut B.S."/>
            <person name="Morton B.R."/>
            <person name="Clegg M.T."/>
            <person name="Duvall M.R."/>
        </authorList>
    </citation>
    <scope>NUCLEOTIDE SEQUENCE [LARGE SCALE GENOMIC DNA]</scope>
    <source>
        <strain evidence="1 2">HR-AY</strain>
    </source>
</reference>
<evidence type="ECO:0008006" key="3">
    <source>
        <dbReference type="Google" id="ProtNLM"/>
    </source>
</evidence>
<name>A0A2S5ADX2_9FLAO</name>
<organism evidence="1 2">
    <name type="scientific">Flavobacterium alvei</name>
    <dbReference type="NCBI Taxonomy" id="2080416"/>
    <lineage>
        <taxon>Bacteria</taxon>
        <taxon>Pseudomonadati</taxon>
        <taxon>Bacteroidota</taxon>
        <taxon>Flavobacteriia</taxon>
        <taxon>Flavobacteriales</taxon>
        <taxon>Flavobacteriaceae</taxon>
        <taxon>Flavobacterium</taxon>
    </lineage>
</organism>
<dbReference type="RefSeq" id="WP_103805469.1">
    <property type="nucleotide sequence ID" value="NZ_PQVG01000003.1"/>
</dbReference>
<gene>
    <name evidence="1" type="ORF">C3L50_07120</name>
</gene>